<dbReference type="Proteomes" id="UP000324748">
    <property type="component" value="Unassembled WGS sequence"/>
</dbReference>
<evidence type="ECO:0000313" key="5">
    <source>
        <dbReference type="Proteomes" id="UP000325313"/>
    </source>
</evidence>
<name>A0A5B0LIR6_PUCGR</name>
<reference evidence="4 5" key="1">
    <citation type="submission" date="2019-05" db="EMBL/GenBank/DDBJ databases">
        <title>Emergence of the Ug99 lineage of the wheat stem rust pathogen through somatic hybridization.</title>
        <authorList>
            <person name="Li F."/>
            <person name="Upadhyaya N.M."/>
            <person name="Sperschneider J."/>
            <person name="Matny O."/>
            <person name="Nguyen-Phuc H."/>
            <person name="Mago R."/>
            <person name="Raley C."/>
            <person name="Miller M.E."/>
            <person name="Silverstein K.A.T."/>
            <person name="Henningsen E."/>
            <person name="Hirsch C.D."/>
            <person name="Visser B."/>
            <person name="Pretorius Z.A."/>
            <person name="Steffenson B.J."/>
            <person name="Schwessinger B."/>
            <person name="Dodds P.N."/>
            <person name="Figueroa M."/>
        </authorList>
    </citation>
    <scope>NUCLEOTIDE SEQUENCE [LARGE SCALE GENOMIC DNA]</scope>
    <source>
        <strain evidence="3">21-0</strain>
        <strain evidence="2 5">Ug99</strain>
    </source>
</reference>
<dbReference type="AlphaFoldDB" id="A0A5B0LIR6"/>
<evidence type="ECO:0000313" key="2">
    <source>
        <dbReference type="EMBL" id="KAA1064175.1"/>
    </source>
</evidence>
<evidence type="ECO:0000313" key="3">
    <source>
        <dbReference type="EMBL" id="KAA1092757.1"/>
    </source>
</evidence>
<proteinExistence type="predicted"/>
<feature type="region of interest" description="Disordered" evidence="1">
    <location>
        <begin position="1"/>
        <end position="109"/>
    </location>
</feature>
<evidence type="ECO:0000256" key="1">
    <source>
        <dbReference type="SAM" id="MobiDB-lite"/>
    </source>
</evidence>
<feature type="compositionally biased region" description="Low complexity" evidence="1">
    <location>
        <begin position="68"/>
        <end position="86"/>
    </location>
</feature>
<keyword evidence="4" id="KW-1185">Reference proteome</keyword>
<dbReference type="EMBL" id="VDEP01000515">
    <property type="protein sequence ID" value="KAA1064175.1"/>
    <property type="molecule type" value="Genomic_DNA"/>
</dbReference>
<feature type="compositionally biased region" description="Pro residues" evidence="1">
    <location>
        <begin position="91"/>
        <end position="104"/>
    </location>
</feature>
<protein>
    <submittedName>
        <fullName evidence="2">Uncharacterized protein</fullName>
    </submittedName>
</protein>
<organism evidence="2 5">
    <name type="scientific">Puccinia graminis f. sp. tritici</name>
    <dbReference type="NCBI Taxonomy" id="56615"/>
    <lineage>
        <taxon>Eukaryota</taxon>
        <taxon>Fungi</taxon>
        <taxon>Dikarya</taxon>
        <taxon>Basidiomycota</taxon>
        <taxon>Pucciniomycotina</taxon>
        <taxon>Pucciniomycetes</taxon>
        <taxon>Pucciniales</taxon>
        <taxon>Pucciniaceae</taxon>
        <taxon>Puccinia</taxon>
    </lineage>
</organism>
<evidence type="ECO:0000313" key="4">
    <source>
        <dbReference type="Proteomes" id="UP000324748"/>
    </source>
</evidence>
<dbReference type="Proteomes" id="UP000325313">
    <property type="component" value="Unassembled WGS sequence"/>
</dbReference>
<sequence>MSSYFEIPDRFDGQPLSPYSLASDKSTMPDEETTVPLEANPAIKVETPEETAPESPVDIRRREQHARSPSPVRSSNYSGSGSASSPIRLDTPPPAEPCYVYPPHPDPDHELTPEECGPIWAEVVQEDAVLNARRHIKDLFRSYFNLLDGDVLNHPRRSGGYRRMV</sequence>
<gene>
    <name evidence="3" type="ORF">PGT21_013151</name>
    <name evidence="2" type="ORF">PGTUg99_016966</name>
</gene>
<comment type="caution">
    <text evidence="2">The sequence shown here is derived from an EMBL/GenBank/DDBJ whole genome shotgun (WGS) entry which is preliminary data.</text>
</comment>
<dbReference type="EMBL" id="VSWC01000080">
    <property type="protein sequence ID" value="KAA1092757.1"/>
    <property type="molecule type" value="Genomic_DNA"/>
</dbReference>
<accession>A0A5B0LIR6</accession>
<dbReference type="OrthoDB" id="10307636at2759"/>